<dbReference type="CDD" id="cd00719">
    <property type="entry name" value="GIY-YIG_SF"/>
    <property type="match status" value="1"/>
</dbReference>
<accession>A0A318S5A6</accession>
<protein>
    <recommendedName>
        <fullName evidence="3">GIY-YIG catalytic domain-containing protein</fullName>
    </recommendedName>
</protein>
<dbReference type="EMBL" id="QJSX01000009">
    <property type="protein sequence ID" value="PYE53294.1"/>
    <property type="molecule type" value="Genomic_DNA"/>
</dbReference>
<name>A0A318S5A6_9DEIO</name>
<gene>
    <name evidence="1" type="ORF">DES52_10966</name>
</gene>
<evidence type="ECO:0008006" key="3">
    <source>
        <dbReference type="Google" id="ProtNLM"/>
    </source>
</evidence>
<dbReference type="RefSeq" id="WP_110887101.1">
    <property type="nucleotide sequence ID" value="NZ_QJSX01000009.1"/>
</dbReference>
<keyword evidence="2" id="KW-1185">Reference proteome</keyword>
<sequence length="331" mass="38290">MSTSSLFDLTADLGFPAFQEVAGRRSVADLYRGSERCGIYVLHFANGEAYAGQSVDVTRRFHDHRKTHPDITHMTFRRVPKRQLDEVERHVIHALERGRVPLRNIVFASVVTGERDLDLLVTPDEQRAWLDGQALPDEETRVQDDDLRRRYHAKFERLKRHPHYEEIRWALGTYVARTIPAPKRTELTFWAVSCLPSTNKTSLSRVNINLMETLMVFDGPERPEYACNIARTPLHDRWGTRWQEHVASLGLTIENIQYRTSGEDHVFLFAPTITSVERAFQDETVVQAMRAFNMRLLRKGPTVFYRYHCFDLADDLFSPLNDRPPGRGGAR</sequence>
<evidence type="ECO:0000313" key="2">
    <source>
        <dbReference type="Proteomes" id="UP000248326"/>
    </source>
</evidence>
<comment type="caution">
    <text evidence="1">The sequence shown here is derived from an EMBL/GenBank/DDBJ whole genome shotgun (WGS) entry which is preliminary data.</text>
</comment>
<evidence type="ECO:0000313" key="1">
    <source>
        <dbReference type="EMBL" id="PYE53294.1"/>
    </source>
</evidence>
<organism evidence="1 2">
    <name type="scientific">Deinococcus yavapaiensis KR-236</name>
    <dbReference type="NCBI Taxonomy" id="694435"/>
    <lineage>
        <taxon>Bacteria</taxon>
        <taxon>Thermotogati</taxon>
        <taxon>Deinococcota</taxon>
        <taxon>Deinococci</taxon>
        <taxon>Deinococcales</taxon>
        <taxon>Deinococcaceae</taxon>
        <taxon>Deinococcus</taxon>
    </lineage>
</organism>
<reference evidence="1 2" key="1">
    <citation type="submission" date="2018-06" db="EMBL/GenBank/DDBJ databases">
        <title>Genomic Encyclopedia of Type Strains, Phase IV (KMG-IV): sequencing the most valuable type-strain genomes for metagenomic binning, comparative biology and taxonomic classification.</title>
        <authorList>
            <person name="Goeker M."/>
        </authorList>
    </citation>
    <scope>NUCLEOTIDE SEQUENCE [LARGE SCALE GENOMIC DNA]</scope>
    <source>
        <strain evidence="1 2">DSM 18048</strain>
    </source>
</reference>
<dbReference type="OrthoDB" id="138787at2"/>
<proteinExistence type="predicted"/>
<dbReference type="AlphaFoldDB" id="A0A318S5A6"/>
<dbReference type="Proteomes" id="UP000248326">
    <property type="component" value="Unassembled WGS sequence"/>
</dbReference>